<dbReference type="InterPro" id="IPR014167">
    <property type="entry name" value="Tol-Pal_TolB"/>
</dbReference>
<dbReference type="SUPFAM" id="SSF52964">
    <property type="entry name" value="TolB, N-terminal domain"/>
    <property type="match status" value="1"/>
</dbReference>
<dbReference type="SUPFAM" id="SSF69304">
    <property type="entry name" value="Tricorn protease N-terminal domain"/>
    <property type="match status" value="1"/>
</dbReference>
<evidence type="ECO:0000256" key="5">
    <source>
        <dbReference type="HAMAP-Rule" id="MF_00671"/>
    </source>
</evidence>
<reference evidence="7 8" key="1">
    <citation type="submission" date="2021-03" db="EMBL/GenBank/DDBJ databases">
        <title>Thiomicrorhabdus sp.nov.,novel sulfur-oxidizing bacteria isolated from coastal sediment.</title>
        <authorList>
            <person name="Liu X."/>
        </authorList>
    </citation>
    <scope>NUCLEOTIDE SEQUENCE [LARGE SCALE GENOMIC DNA]</scope>
    <source>
        <strain evidence="7 8">6S2-11</strain>
    </source>
</reference>
<evidence type="ECO:0000259" key="6">
    <source>
        <dbReference type="Pfam" id="PF04052"/>
    </source>
</evidence>
<dbReference type="HAMAP" id="MF_00671">
    <property type="entry name" value="TolB"/>
    <property type="match status" value="1"/>
</dbReference>
<name>A0ABS3Q132_9GAMM</name>
<keyword evidence="4 5" id="KW-0574">Periplasm</keyword>
<dbReference type="Proteomes" id="UP000664835">
    <property type="component" value="Unassembled WGS sequence"/>
</dbReference>
<comment type="similarity">
    <text evidence="2 5">Belongs to the TolB family.</text>
</comment>
<dbReference type="InterPro" id="IPR011659">
    <property type="entry name" value="WD40"/>
</dbReference>
<dbReference type="Gene3D" id="3.40.50.10070">
    <property type="entry name" value="TolB, N-terminal domain"/>
    <property type="match status" value="1"/>
</dbReference>
<feature type="domain" description="TolB N-terminal" evidence="6">
    <location>
        <begin position="26"/>
        <end position="128"/>
    </location>
</feature>
<dbReference type="NCBIfam" id="TIGR02800">
    <property type="entry name" value="propeller_TolB"/>
    <property type="match status" value="1"/>
</dbReference>
<accession>A0ABS3Q132</accession>
<gene>
    <name evidence="5 7" type="primary">tolB</name>
    <name evidence="7" type="ORF">J3998_00460</name>
</gene>
<evidence type="ECO:0000256" key="3">
    <source>
        <dbReference type="ARBA" id="ARBA00022729"/>
    </source>
</evidence>
<organism evidence="7 8">
    <name type="scientific">Thiomicrorhabdus marina</name>
    <dbReference type="NCBI Taxonomy" id="2818442"/>
    <lineage>
        <taxon>Bacteria</taxon>
        <taxon>Pseudomonadati</taxon>
        <taxon>Pseudomonadota</taxon>
        <taxon>Gammaproteobacteria</taxon>
        <taxon>Thiotrichales</taxon>
        <taxon>Piscirickettsiaceae</taxon>
        <taxon>Thiomicrorhabdus</taxon>
    </lineage>
</organism>
<keyword evidence="5" id="KW-0132">Cell division</keyword>
<dbReference type="PANTHER" id="PTHR36842">
    <property type="entry name" value="PROTEIN TOLB HOMOLOG"/>
    <property type="match status" value="1"/>
</dbReference>
<keyword evidence="5" id="KW-0131">Cell cycle</keyword>
<dbReference type="RefSeq" id="WP_208146185.1">
    <property type="nucleotide sequence ID" value="NZ_JAGETV010000001.1"/>
</dbReference>
<evidence type="ECO:0000256" key="1">
    <source>
        <dbReference type="ARBA" id="ARBA00004418"/>
    </source>
</evidence>
<sequence precursor="true">MRYTKLWILSLSLFLSLFSLSAKAALTIEINEGFDNALPIAVVPFANENSGLANVSNVVAADLKRSGQFKPLASNQMPSLPSELNQIDYNQWRTLMIDNMVIGKVSQMANGLYQVDMRLINVLRKEQMMGKRWSNVPAKGLRQVAHQISDAVYQELTGKRGAFNTQIAYVTMVKGSKQRFYTLEVADADGYNAQPLLKSTKPIMSPSWSPDGKKLAYVSFEDGRSKVYVQSLDGKYRKMVAGYKGINGAPAWSPDGQKLAVTLSKGGNADIYILDLNTNRLQQITRDRAIETEATWAPDGQSILYNSDRRGQPQIFQYFFDTRDEVRITFEGKYNSDPQMSPDGRYVAVVHGSKGYHIGLVDNQTKRFEVITDTFLDESPSFSPNSELILYAMNKGGRGQLAVTTTDGRFSQTLQVKNAEVREPAWGPYSAE</sequence>
<dbReference type="InterPro" id="IPR007195">
    <property type="entry name" value="TolB_N"/>
</dbReference>
<comment type="subunit">
    <text evidence="5">The Tol-Pal system is composed of five core proteins: the inner membrane proteins TolA, TolQ and TolR, the periplasmic protein TolB and the outer membrane protein Pal. They form a network linking the inner and outer membranes and the peptidoglycan layer.</text>
</comment>
<evidence type="ECO:0000313" key="8">
    <source>
        <dbReference type="Proteomes" id="UP000664835"/>
    </source>
</evidence>
<dbReference type="PANTHER" id="PTHR36842:SF1">
    <property type="entry name" value="PROTEIN TOLB"/>
    <property type="match status" value="1"/>
</dbReference>
<dbReference type="InterPro" id="IPR011042">
    <property type="entry name" value="6-blade_b-propeller_TolB-like"/>
</dbReference>
<keyword evidence="3 5" id="KW-0732">Signal</keyword>
<dbReference type="Pfam" id="PF04052">
    <property type="entry name" value="TolB_N"/>
    <property type="match status" value="1"/>
</dbReference>
<evidence type="ECO:0000256" key="4">
    <source>
        <dbReference type="ARBA" id="ARBA00022764"/>
    </source>
</evidence>
<proteinExistence type="inferred from homology"/>
<comment type="caution">
    <text evidence="7">The sequence shown here is derived from an EMBL/GenBank/DDBJ whole genome shotgun (WGS) entry which is preliminary data.</text>
</comment>
<dbReference type="Pfam" id="PF07676">
    <property type="entry name" value="PD40"/>
    <property type="match status" value="4"/>
</dbReference>
<comment type="function">
    <text evidence="5">Part of the Tol-Pal system, which plays a role in outer membrane invagination during cell division and is important for maintaining outer membrane integrity.</text>
</comment>
<feature type="chain" id="PRO_5044919764" description="Tol-Pal system protein TolB" evidence="5">
    <location>
        <begin position="25"/>
        <end position="432"/>
    </location>
</feature>
<dbReference type="EMBL" id="JAGETV010000001">
    <property type="protein sequence ID" value="MBO1926032.1"/>
    <property type="molecule type" value="Genomic_DNA"/>
</dbReference>
<evidence type="ECO:0000313" key="7">
    <source>
        <dbReference type="EMBL" id="MBO1926032.1"/>
    </source>
</evidence>
<keyword evidence="8" id="KW-1185">Reference proteome</keyword>
<comment type="subcellular location">
    <subcellularLocation>
        <location evidence="1 5">Periplasm</location>
    </subcellularLocation>
</comment>
<dbReference type="Gene3D" id="2.120.10.30">
    <property type="entry name" value="TolB, C-terminal domain"/>
    <property type="match status" value="1"/>
</dbReference>
<feature type="signal peptide" evidence="5">
    <location>
        <begin position="1"/>
        <end position="24"/>
    </location>
</feature>
<protein>
    <recommendedName>
        <fullName evidence="5">Tol-Pal system protein TolB</fullName>
    </recommendedName>
</protein>
<evidence type="ECO:0000256" key="2">
    <source>
        <dbReference type="ARBA" id="ARBA00009820"/>
    </source>
</evidence>